<dbReference type="PANTHER" id="PTHR48084:SF3">
    <property type="entry name" value="SUBUNIT OF PYRUVATE:FLAVODOXIN OXIDOREDUCTASE"/>
    <property type="match status" value="1"/>
</dbReference>
<dbReference type="GO" id="GO:0045333">
    <property type="term" value="P:cellular respiration"/>
    <property type="evidence" value="ECO:0007669"/>
    <property type="project" value="UniProtKB-ARBA"/>
</dbReference>
<dbReference type="Gene3D" id="3.40.50.970">
    <property type="match status" value="1"/>
</dbReference>
<dbReference type="PANTHER" id="PTHR48084">
    <property type="entry name" value="2-OXOGLUTARATE OXIDOREDUCTASE SUBUNIT KORB-RELATED"/>
    <property type="match status" value="1"/>
</dbReference>
<dbReference type="Proteomes" id="UP000294848">
    <property type="component" value="Unassembled WGS sequence"/>
</dbReference>
<evidence type="ECO:0000313" key="5">
    <source>
        <dbReference type="Proteomes" id="UP000198964"/>
    </source>
</evidence>
<dbReference type="CDD" id="cd03375">
    <property type="entry name" value="TPP_OGFOR"/>
    <property type="match status" value="1"/>
</dbReference>
<evidence type="ECO:0000313" key="3">
    <source>
        <dbReference type="EMBL" id="SFF87808.1"/>
    </source>
</evidence>
<dbReference type="RefSeq" id="WP_093921707.1">
    <property type="nucleotide sequence ID" value="NZ_FONW01000019.1"/>
</dbReference>
<keyword evidence="1" id="KW-0560">Oxidoreductase</keyword>
<dbReference type="InterPro" id="IPR011766">
    <property type="entry name" value="TPP_enzyme_TPP-bd"/>
</dbReference>
<proteinExistence type="predicted"/>
<dbReference type="STRING" id="655355.SAMN05216283_11915"/>
<feature type="domain" description="Thiamine pyrophosphate enzyme TPP-binding" evidence="2">
    <location>
        <begin position="66"/>
        <end position="218"/>
    </location>
</feature>
<dbReference type="Pfam" id="PF02775">
    <property type="entry name" value="TPP_enzyme_C"/>
    <property type="match status" value="1"/>
</dbReference>
<dbReference type="SUPFAM" id="SSF52518">
    <property type="entry name" value="Thiamin diphosphate-binding fold (THDP-binding)"/>
    <property type="match status" value="1"/>
</dbReference>
<dbReference type="InterPro" id="IPR029061">
    <property type="entry name" value="THDP-binding"/>
</dbReference>
<evidence type="ECO:0000313" key="4">
    <source>
        <dbReference type="EMBL" id="TDN96343.1"/>
    </source>
</evidence>
<dbReference type="OrthoDB" id="9775140at2"/>
<reference evidence="3 5" key="1">
    <citation type="submission" date="2016-10" db="EMBL/GenBank/DDBJ databases">
        <authorList>
            <person name="de Groot N.N."/>
        </authorList>
    </citation>
    <scope>NUCLEOTIDE SEQUENCE [LARGE SCALE GENOMIC DNA]</scope>
    <source>
        <strain evidence="3 5">CGMCC 1.9156</strain>
    </source>
</reference>
<name>A0A1I2MA78_9BACT</name>
<gene>
    <name evidence="4" type="ORF">DET52_112170</name>
    <name evidence="3" type="ORF">SAMN05216283_11915</name>
</gene>
<dbReference type="GO" id="GO:0030976">
    <property type="term" value="F:thiamine pyrophosphate binding"/>
    <property type="evidence" value="ECO:0007669"/>
    <property type="project" value="InterPro"/>
</dbReference>
<dbReference type="EMBL" id="FONW01000019">
    <property type="protein sequence ID" value="SFF87808.1"/>
    <property type="molecule type" value="Genomic_DNA"/>
</dbReference>
<organism evidence="3 5">
    <name type="scientific">Sunxiuqinia elliptica</name>
    <dbReference type="NCBI Taxonomy" id="655355"/>
    <lineage>
        <taxon>Bacteria</taxon>
        <taxon>Pseudomonadati</taxon>
        <taxon>Bacteroidota</taxon>
        <taxon>Bacteroidia</taxon>
        <taxon>Marinilabiliales</taxon>
        <taxon>Prolixibacteraceae</taxon>
        <taxon>Sunxiuqinia</taxon>
    </lineage>
</organism>
<evidence type="ECO:0000313" key="6">
    <source>
        <dbReference type="Proteomes" id="UP000294848"/>
    </source>
</evidence>
<dbReference type="AlphaFoldDB" id="A0A1I2MA78"/>
<evidence type="ECO:0000256" key="1">
    <source>
        <dbReference type="ARBA" id="ARBA00023002"/>
    </source>
</evidence>
<dbReference type="GO" id="GO:0016625">
    <property type="term" value="F:oxidoreductase activity, acting on the aldehyde or oxo group of donors, iron-sulfur protein as acceptor"/>
    <property type="evidence" value="ECO:0007669"/>
    <property type="project" value="UniProtKB-ARBA"/>
</dbReference>
<evidence type="ECO:0000259" key="2">
    <source>
        <dbReference type="Pfam" id="PF02775"/>
    </source>
</evidence>
<dbReference type="GO" id="GO:0044281">
    <property type="term" value="P:small molecule metabolic process"/>
    <property type="evidence" value="ECO:0007669"/>
    <property type="project" value="UniProtKB-ARBA"/>
</dbReference>
<keyword evidence="5" id="KW-1185">Reference proteome</keyword>
<sequence length="265" mass="29133">MDVKDIIKPENLVYEKPKLLTDNTMHYCPGCTHGVVHRLVAEVIEELDIQEKTIGVSPVGCSVFAYNYIDIDWQEAAHGRAPAVATGIARVNEDKVVFTYQGDGDLASIGTAEIMHACNRGENIVVIFINNAIYGMTGGQMAPTTLLGQVTATTPCGRDLDRNGYPLKITELISQLPGTAYVTRQSAHTPATARKCRKAIKKAFQNALDKKGTSFVEVVSTCNSGWRLSPVDANKWMEENMFPFFPMGDMKDGERDAPDAYLKKN</sequence>
<dbReference type="Proteomes" id="UP000198964">
    <property type="component" value="Unassembled WGS sequence"/>
</dbReference>
<accession>A0A1I2MA78</accession>
<dbReference type="InterPro" id="IPR051457">
    <property type="entry name" value="2-oxoacid:Fd_oxidoreductase"/>
</dbReference>
<reference evidence="4 6" key="2">
    <citation type="submission" date="2019-03" db="EMBL/GenBank/DDBJ databases">
        <title>Freshwater and sediment microbial communities from various areas in North America, analyzing microbe dynamics in response to fracking.</title>
        <authorList>
            <person name="Lamendella R."/>
        </authorList>
    </citation>
    <scope>NUCLEOTIDE SEQUENCE [LARGE SCALE GENOMIC DNA]</scope>
    <source>
        <strain evidence="4 6">114D</strain>
    </source>
</reference>
<protein>
    <submittedName>
        <fullName evidence="3">2-oxoglutarate ferredoxin oxidoreductase subunit beta</fullName>
    </submittedName>
</protein>
<dbReference type="EMBL" id="SNWI01000012">
    <property type="protein sequence ID" value="TDN96343.1"/>
    <property type="molecule type" value="Genomic_DNA"/>
</dbReference>